<keyword evidence="1 3" id="KW-0235">DNA replication</keyword>
<dbReference type="PRINTS" id="PR00339">
    <property type="entry name" value="PCNACYCLIN"/>
</dbReference>
<dbReference type="GO" id="GO:0006272">
    <property type="term" value="P:leading strand elongation"/>
    <property type="evidence" value="ECO:0007669"/>
    <property type="project" value="TreeGrafter"/>
</dbReference>
<comment type="function">
    <text evidence="3">Sliding clamp subunit that acts as a moving platform for DNA processing. Responsible for tethering the catalytic subunit of DNA polymerase and other proteins to DNA during high-speed replication.</text>
</comment>
<dbReference type="GO" id="GO:0003677">
    <property type="term" value="F:DNA binding"/>
    <property type="evidence" value="ECO:0007669"/>
    <property type="project" value="UniProtKB-UniRule"/>
</dbReference>
<evidence type="ECO:0000256" key="1">
    <source>
        <dbReference type="ARBA" id="ARBA00022705"/>
    </source>
</evidence>
<dbReference type="GO" id="GO:0030337">
    <property type="term" value="F:DNA polymerase processivity factor activity"/>
    <property type="evidence" value="ECO:0007669"/>
    <property type="project" value="UniProtKB-UniRule"/>
</dbReference>
<dbReference type="PANTHER" id="PTHR11352:SF0">
    <property type="entry name" value="PROLIFERATING CELL NUCLEAR ANTIGEN"/>
    <property type="match status" value="1"/>
</dbReference>
<dbReference type="GO" id="GO:0006275">
    <property type="term" value="P:regulation of DNA replication"/>
    <property type="evidence" value="ECO:0007669"/>
    <property type="project" value="UniProtKB-UniRule"/>
</dbReference>
<sequence length="253" mass="28337">MSIKFIFADARIWRYVLRSLADYMETIGIRIHPSEGVRIKAMDPSHVMLIDFYIPVSAFEEYNVEKEATLLINLENTSKILRRASKSDKLMVLSDGSKLVLGFISKGGTLRSFITPLLSGSYEEVPELSLEFQVQAKILGTTLSSALSILEDVGDVLKFKVGRDGLSLIASSDLGEVEFIFSIMTGTLMDYQITESFNEFTNIYTMEYISILTPLSRLSEVATIKLGQDMPCEVELEMIAGARLKFYVAPRVE</sequence>
<organism evidence="5">
    <name type="scientific">Ignisphaera aggregans</name>
    <dbReference type="NCBI Taxonomy" id="334771"/>
    <lineage>
        <taxon>Archaea</taxon>
        <taxon>Thermoproteota</taxon>
        <taxon>Thermoprotei</taxon>
        <taxon>Desulfurococcales</taxon>
        <taxon>Desulfurococcaceae</taxon>
        <taxon>Ignisphaera</taxon>
    </lineage>
</organism>
<comment type="caution">
    <text evidence="5">The sequence shown here is derived from an EMBL/GenBank/DDBJ whole genome shotgun (WGS) entry which is preliminary data.</text>
</comment>
<reference evidence="5" key="1">
    <citation type="journal article" date="2020" name="mSystems">
        <title>Genome- and Community-Level Interaction Insights into Carbon Utilization and Element Cycling Functions of Hydrothermarchaeota in Hydrothermal Sediment.</title>
        <authorList>
            <person name="Zhou Z."/>
            <person name="Liu Y."/>
            <person name="Xu W."/>
            <person name="Pan J."/>
            <person name="Luo Z.H."/>
            <person name="Li M."/>
        </authorList>
    </citation>
    <scope>NUCLEOTIDE SEQUENCE [LARGE SCALE GENOMIC DNA]</scope>
    <source>
        <strain evidence="5">SpSt-1</strain>
    </source>
</reference>
<evidence type="ECO:0000313" key="5">
    <source>
        <dbReference type="EMBL" id="HHR96583.1"/>
    </source>
</evidence>
<dbReference type="PANTHER" id="PTHR11352">
    <property type="entry name" value="PROLIFERATING CELL NUCLEAR ANTIGEN"/>
    <property type="match status" value="1"/>
</dbReference>
<dbReference type="InterPro" id="IPR046938">
    <property type="entry name" value="DNA_clamp_sf"/>
</dbReference>
<keyword evidence="2 3" id="KW-0238">DNA-binding</keyword>
<dbReference type="EMBL" id="DRUB01000139">
    <property type="protein sequence ID" value="HHR96583.1"/>
    <property type="molecule type" value="Genomic_DNA"/>
</dbReference>
<dbReference type="Pfam" id="PF00705">
    <property type="entry name" value="PCNA_N"/>
    <property type="match status" value="1"/>
</dbReference>
<evidence type="ECO:0000259" key="4">
    <source>
        <dbReference type="Pfam" id="PF00705"/>
    </source>
</evidence>
<evidence type="ECO:0000256" key="2">
    <source>
        <dbReference type="ARBA" id="ARBA00023125"/>
    </source>
</evidence>
<dbReference type="AlphaFoldDB" id="A0A7C5UTW9"/>
<comment type="subunit">
    <text evidence="3">Homotrimer. The subunits circularize to form a toroid; DNA passes through its center. Replication factor C (RFC) is required to load the toroid on the DNA.</text>
</comment>
<dbReference type="HAMAP" id="MF_00317">
    <property type="entry name" value="DNApol_clamp_arch"/>
    <property type="match status" value="1"/>
</dbReference>
<feature type="domain" description="Proliferating cell nuclear antigen PCNA N-terminal" evidence="4">
    <location>
        <begin position="7"/>
        <end position="103"/>
    </location>
</feature>
<dbReference type="InterPro" id="IPR000730">
    <property type="entry name" value="Pr_cel_nuc_antig"/>
</dbReference>
<dbReference type="InterPro" id="IPR022648">
    <property type="entry name" value="Pr_cel_nuc_antig_N"/>
</dbReference>
<dbReference type="PROSITE" id="PS01251">
    <property type="entry name" value="PCNA_1"/>
    <property type="match status" value="1"/>
</dbReference>
<gene>
    <name evidence="3" type="primary">pcn</name>
    <name evidence="5" type="ORF">ENL47_07205</name>
</gene>
<dbReference type="InterPro" id="IPR022659">
    <property type="entry name" value="Pr_cel_nuc_antig_CS"/>
</dbReference>
<dbReference type="Gene3D" id="3.70.10.10">
    <property type="match status" value="1"/>
</dbReference>
<comment type="similarity">
    <text evidence="3">Belongs to the PCNA family.</text>
</comment>
<accession>A0A7C5UTW9</accession>
<proteinExistence type="inferred from homology"/>
<dbReference type="SUPFAM" id="SSF55979">
    <property type="entry name" value="DNA clamp"/>
    <property type="match status" value="2"/>
</dbReference>
<evidence type="ECO:0000256" key="3">
    <source>
        <dbReference type="HAMAP-Rule" id="MF_00317"/>
    </source>
</evidence>
<name>A0A7C5UTW9_9CREN</name>
<dbReference type="CDD" id="cd00577">
    <property type="entry name" value="PCNA"/>
    <property type="match status" value="1"/>
</dbReference>
<protein>
    <recommendedName>
        <fullName evidence="3">DNA polymerase sliding clamp</fullName>
    </recommendedName>
    <alternativeName>
        <fullName evidence="3">Proliferating cell nuclear antigen homolog</fullName>
        <shortName evidence="3">PCNA</shortName>
    </alternativeName>
</protein>